<evidence type="ECO:0000256" key="6">
    <source>
        <dbReference type="ARBA" id="ARBA00022917"/>
    </source>
</evidence>
<dbReference type="Gene3D" id="1.10.132.20">
    <property type="entry name" value="Ribosome-recycling factor"/>
    <property type="match status" value="1"/>
</dbReference>
<accession>A0A1J7FNA7</accession>
<feature type="domain" description="Ribosome recycling factor" evidence="8">
    <location>
        <begin position="102"/>
        <end position="261"/>
    </location>
</feature>
<proteinExistence type="inferred from homology"/>
<dbReference type="FunFam" id="3.30.1360.40:FF:000001">
    <property type="entry name" value="Ribosome-recycling factor"/>
    <property type="match status" value="1"/>
</dbReference>
<dbReference type="InterPro" id="IPR036191">
    <property type="entry name" value="RRF_sf"/>
</dbReference>
<dbReference type="GO" id="GO:0006412">
    <property type="term" value="P:translation"/>
    <property type="evidence" value="ECO:0007669"/>
    <property type="project" value="UniProtKB-KW"/>
</dbReference>
<evidence type="ECO:0000256" key="1">
    <source>
        <dbReference type="ARBA" id="ARBA00002952"/>
    </source>
</evidence>
<evidence type="ECO:0000313" key="10">
    <source>
        <dbReference type="Proteomes" id="UP000188354"/>
    </source>
</evidence>
<keyword evidence="5" id="KW-0963">Cytoplasm</keyword>
<comment type="subcellular location">
    <subcellularLocation>
        <location evidence="2">Cytoplasm</location>
    </subcellularLocation>
</comment>
<comment type="function">
    <text evidence="1">Responsible for the release of ribosomes from messenger RNA at the termination of chloroplastic protein biosynthesis.</text>
</comment>
<evidence type="ECO:0000256" key="3">
    <source>
        <dbReference type="ARBA" id="ARBA00005912"/>
    </source>
</evidence>
<dbReference type="SUPFAM" id="SSF55194">
    <property type="entry name" value="Ribosome recycling factor, RRF"/>
    <property type="match status" value="1"/>
</dbReference>
<evidence type="ECO:0000313" key="9">
    <source>
        <dbReference type="EMBL" id="OIV89391.1"/>
    </source>
</evidence>
<reference evidence="9 10" key="1">
    <citation type="journal article" date="2017" name="Plant Biotechnol. J.">
        <title>A comprehensive draft genome sequence for lupin (Lupinus angustifolius), an emerging health food: insights into plant-microbe interactions and legume evolution.</title>
        <authorList>
            <person name="Hane J.K."/>
            <person name="Ming Y."/>
            <person name="Kamphuis L.G."/>
            <person name="Nelson M.N."/>
            <person name="Garg G."/>
            <person name="Atkins C.A."/>
            <person name="Bayer P.E."/>
            <person name="Bravo A."/>
            <person name="Bringans S."/>
            <person name="Cannon S."/>
            <person name="Edwards D."/>
            <person name="Foley R."/>
            <person name="Gao L.L."/>
            <person name="Harrison M.J."/>
            <person name="Huang W."/>
            <person name="Hurgobin B."/>
            <person name="Li S."/>
            <person name="Liu C.W."/>
            <person name="McGrath A."/>
            <person name="Morahan G."/>
            <person name="Murray J."/>
            <person name="Weller J."/>
            <person name="Jian J."/>
            <person name="Singh K.B."/>
        </authorList>
    </citation>
    <scope>NUCLEOTIDE SEQUENCE [LARGE SCALE GENOMIC DNA]</scope>
    <source>
        <strain evidence="10">cv. Tanjil</strain>
        <tissue evidence="9">Whole plant</tissue>
    </source>
</reference>
<dbReference type="FunFam" id="1.10.132.20:FF:000001">
    <property type="entry name" value="Ribosome-recycling factor"/>
    <property type="match status" value="1"/>
</dbReference>
<dbReference type="InterPro" id="IPR023584">
    <property type="entry name" value="Ribosome_recyc_fac_dom"/>
</dbReference>
<dbReference type="OrthoDB" id="407355at2759"/>
<dbReference type="STRING" id="3871.A0A1J7FNA7"/>
<dbReference type="GO" id="GO:0005739">
    <property type="term" value="C:mitochondrion"/>
    <property type="evidence" value="ECO:0007669"/>
    <property type="project" value="TreeGrafter"/>
</dbReference>
<name>A0A1J7FNA7_LUPAN</name>
<evidence type="ECO:0000256" key="5">
    <source>
        <dbReference type="ARBA" id="ARBA00022490"/>
    </source>
</evidence>
<dbReference type="EMBL" id="KV862305">
    <property type="protein sequence ID" value="OIV89391.1"/>
    <property type="molecule type" value="Genomic_DNA"/>
</dbReference>
<evidence type="ECO:0000256" key="7">
    <source>
        <dbReference type="ARBA" id="ARBA00032397"/>
    </source>
</evidence>
<sequence length="264" mass="29120">MSAYIRRAFSCRNILLLRSSTLHGYSSSHITRTPINMSMFDSDTVFNVPASNFIMESRRTFAKGRKSKDEAGVSTIGISPDVVPNIKANAISLMEAAIGALSAELSKLRTGRASPGMLDHIIVEISGMKMPLNRVAVVSVIDSKTLSVNPYDPQTLKQIENAIVSSPLGLNPKADGDRLIAVIPPLTKEHMQAMAKVVTKSCEDSRQSIRRARQKAMDAIKKLYSNLPKDDIKRFEKEVDDLTKKFIKNAEDVCKAKEKEINQG</sequence>
<keyword evidence="10" id="KW-1185">Reference proteome</keyword>
<dbReference type="InterPro" id="IPR002661">
    <property type="entry name" value="Ribosome_recyc_fac"/>
</dbReference>
<dbReference type="Gene3D" id="3.30.1360.40">
    <property type="match status" value="1"/>
</dbReference>
<dbReference type="Proteomes" id="UP000188354">
    <property type="component" value="Unassembled WGS sequence"/>
</dbReference>
<evidence type="ECO:0000256" key="4">
    <source>
        <dbReference type="ARBA" id="ARBA00014063"/>
    </source>
</evidence>
<comment type="similarity">
    <text evidence="3">Belongs to the RRF family.</text>
</comment>
<evidence type="ECO:0000256" key="2">
    <source>
        <dbReference type="ARBA" id="ARBA00004496"/>
    </source>
</evidence>
<dbReference type="AlphaFoldDB" id="A0A1J7FNA7"/>
<dbReference type="PANTHER" id="PTHR20982">
    <property type="entry name" value="RIBOSOME RECYCLING FACTOR"/>
    <property type="match status" value="1"/>
</dbReference>
<protein>
    <recommendedName>
        <fullName evidence="4">Ribosome-recycling factor, chloroplastic</fullName>
    </recommendedName>
    <alternativeName>
        <fullName evidence="7">Ribosome-releasing factor, chloroplastic</fullName>
    </alternativeName>
</protein>
<gene>
    <name evidence="9" type="ORF">TanjilG_22354</name>
</gene>
<dbReference type="OMA" id="YVPIPKV"/>
<dbReference type="Gramene" id="OIV89391">
    <property type="protein sequence ID" value="OIV89391"/>
    <property type="gene ID" value="TanjilG_22354"/>
</dbReference>
<organism evidence="9 10">
    <name type="scientific">Lupinus angustifolius</name>
    <name type="common">Narrow-leaved blue lupine</name>
    <dbReference type="NCBI Taxonomy" id="3871"/>
    <lineage>
        <taxon>Eukaryota</taxon>
        <taxon>Viridiplantae</taxon>
        <taxon>Streptophyta</taxon>
        <taxon>Embryophyta</taxon>
        <taxon>Tracheophyta</taxon>
        <taxon>Spermatophyta</taxon>
        <taxon>Magnoliopsida</taxon>
        <taxon>eudicotyledons</taxon>
        <taxon>Gunneridae</taxon>
        <taxon>Pentapetalae</taxon>
        <taxon>rosids</taxon>
        <taxon>fabids</taxon>
        <taxon>Fabales</taxon>
        <taxon>Fabaceae</taxon>
        <taxon>Papilionoideae</taxon>
        <taxon>50 kb inversion clade</taxon>
        <taxon>genistoids sensu lato</taxon>
        <taxon>core genistoids</taxon>
        <taxon>Genisteae</taxon>
        <taxon>Lupinus</taxon>
    </lineage>
</organism>
<dbReference type="GO" id="GO:0043023">
    <property type="term" value="F:ribosomal large subunit binding"/>
    <property type="evidence" value="ECO:0007669"/>
    <property type="project" value="TreeGrafter"/>
</dbReference>
<dbReference type="KEGG" id="lang:109341299"/>
<dbReference type="Pfam" id="PF01765">
    <property type="entry name" value="RRF"/>
    <property type="match status" value="1"/>
</dbReference>
<keyword evidence="6" id="KW-0648">Protein biosynthesis</keyword>
<evidence type="ECO:0000259" key="8">
    <source>
        <dbReference type="Pfam" id="PF01765"/>
    </source>
</evidence>
<dbReference type="PANTHER" id="PTHR20982:SF3">
    <property type="entry name" value="MITOCHONDRIAL RIBOSOME RECYCLING FACTOR PSEUDO 1"/>
    <property type="match status" value="1"/>
</dbReference>